<organism evidence="1 2">
    <name type="scientific">Spectribacter acetivorans</name>
    <dbReference type="NCBI Taxonomy" id="3075603"/>
    <lineage>
        <taxon>Bacteria</taxon>
        <taxon>Pseudomonadati</taxon>
        <taxon>Pseudomonadota</taxon>
        <taxon>Gammaproteobacteria</taxon>
        <taxon>Salinisphaerales</taxon>
        <taxon>Salinisphaeraceae</taxon>
        <taxon>Spectribacter</taxon>
    </lineage>
</organism>
<accession>A0ABU3BBD2</accession>
<proteinExistence type="predicted"/>
<evidence type="ECO:0000313" key="1">
    <source>
        <dbReference type="EMBL" id="MDT0618568.1"/>
    </source>
</evidence>
<dbReference type="RefSeq" id="WP_311658710.1">
    <property type="nucleotide sequence ID" value="NZ_JAVRHY010000006.1"/>
</dbReference>
<evidence type="ECO:0000313" key="2">
    <source>
        <dbReference type="Proteomes" id="UP001259982"/>
    </source>
</evidence>
<keyword evidence="2" id="KW-1185">Reference proteome</keyword>
<comment type="caution">
    <text evidence="1">The sequence shown here is derived from an EMBL/GenBank/DDBJ whole genome shotgun (WGS) entry which is preliminary data.</text>
</comment>
<name>A0ABU3BBD2_9GAMM</name>
<sequence>MTYPNYPKGPLSDRESEKMPAWSIMQQRAMFRSALIDYEHQATWEMLATLWPRLPTISYRWAGYVGDVLPTADGTKSVLHAGVQDGLLRVRSLFDRGGCNDADRGYMVAFLAGLFGTVEDVACARAIRVSDPNDVWRPMDGPYILWRGQSQPAPTVETSKLVSAKLVADTQLVMAEHCFDRLARPFANHYWAQFSPAA</sequence>
<protein>
    <submittedName>
        <fullName evidence="1">Uncharacterized protein</fullName>
    </submittedName>
</protein>
<dbReference type="Proteomes" id="UP001259982">
    <property type="component" value="Unassembled WGS sequence"/>
</dbReference>
<dbReference type="EMBL" id="JAVRHY010000006">
    <property type="protein sequence ID" value="MDT0618568.1"/>
    <property type="molecule type" value="Genomic_DNA"/>
</dbReference>
<reference evidence="1 2" key="1">
    <citation type="submission" date="2023-09" db="EMBL/GenBank/DDBJ databases">
        <authorList>
            <person name="Rey-Velasco X."/>
        </authorList>
    </citation>
    <scope>NUCLEOTIDE SEQUENCE [LARGE SCALE GENOMIC DNA]</scope>
    <source>
        <strain evidence="1 2">P385</strain>
    </source>
</reference>
<gene>
    <name evidence="1" type="ORF">RM531_08760</name>
</gene>